<dbReference type="Gramene" id="KGN66918">
    <property type="protein sequence ID" value="KGN66918"/>
    <property type="gene ID" value="Csa_1G715240"/>
</dbReference>
<proteinExistence type="predicted"/>
<reference evidence="1 2" key="1">
    <citation type="journal article" date="2009" name="Nat. Genet.">
        <title>The genome of the cucumber, Cucumis sativus L.</title>
        <authorList>
            <person name="Huang S."/>
            <person name="Li R."/>
            <person name="Zhang Z."/>
            <person name="Li L."/>
            <person name="Gu X."/>
            <person name="Fan W."/>
            <person name="Lucas W.J."/>
            <person name="Wang X."/>
            <person name="Xie B."/>
            <person name="Ni P."/>
            <person name="Ren Y."/>
            <person name="Zhu H."/>
            <person name="Li J."/>
            <person name="Lin K."/>
            <person name="Jin W."/>
            <person name="Fei Z."/>
            <person name="Li G."/>
            <person name="Staub J."/>
            <person name="Kilian A."/>
            <person name="van der Vossen E.A."/>
            <person name="Wu Y."/>
            <person name="Guo J."/>
            <person name="He J."/>
            <person name="Jia Z."/>
            <person name="Ren Y."/>
            <person name="Tian G."/>
            <person name="Lu Y."/>
            <person name="Ruan J."/>
            <person name="Qian W."/>
            <person name="Wang M."/>
            <person name="Huang Q."/>
            <person name="Li B."/>
            <person name="Xuan Z."/>
            <person name="Cao J."/>
            <person name="Asan"/>
            <person name="Wu Z."/>
            <person name="Zhang J."/>
            <person name="Cai Q."/>
            <person name="Bai Y."/>
            <person name="Zhao B."/>
            <person name="Han Y."/>
            <person name="Li Y."/>
            <person name="Li X."/>
            <person name="Wang S."/>
            <person name="Shi Q."/>
            <person name="Liu S."/>
            <person name="Cho W.K."/>
            <person name="Kim J.Y."/>
            <person name="Xu Y."/>
            <person name="Heller-Uszynska K."/>
            <person name="Miao H."/>
            <person name="Cheng Z."/>
            <person name="Zhang S."/>
            <person name="Wu J."/>
            <person name="Yang Y."/>
            <person name="Kang H."/>
            <person name="Li M."/>
            <person name="Liang H."/>
            <person name="Ren X."/>
            <person name="Shi Z."/>
            <person name="Wen M."/>
            <person name="Jian M."/>
            <person name="Yang H."/>
            <person name="Zhang G."/>
            <person name="Yang Z."/>
            <person name="Chen R."/>
            <person name="Liu S."/>
            <person name="Li J."/>
            <person name="Ma L."/>
            <person name="Liu H."/>
            <person name="Zhou Y."/>
            <person name="Zhao J."/>
            <person name="Fang X."/>
            <person name="Li G."/>
            <person name="Fang L."/>
            <person name="Li Y."/>
            <person name="Liu D."/>
            <person name="Zheng H."/>
            <person name="Zhang Y."/>
            <person name="Qin N."/>
            <person name="Li Z."/>
            <person name="Yang G."/>
            <person name="Yang S."/>
            <person name="Bolund L."/>
            <person name="Kristiansen K."/>
            <person name="Zheng H."/>
            <person name="Li S."/>
            <person name="Zhang X."/>
            <person name="Yang H."/>
            <person name="Wang J."/>
            <person name="Sun R."/>
            <person name="Zhang B."/>
            <person name="Jiang S."/>
            <person name="Wang J."/>
            <person name="Du Y."/>
            <person name="Li S."/>
        </authorList>
    </citation>
    <scope>NUCLEOTIDE SEQUENCE [LARGE SCALE GENOMIC DNA]</scope>
    <source>
        <strain evidence="2">cv. 9930</strain>
    </source>
</reference>
<protein>
    <submittedName>
        <fullName evidence="1">Uncharacterized protein</fullName>
    </submittedName>
</protein>
<dbReference type="AlphaFoldDB" id="A0A0A0LYS7"/>
<sequence>MLLVGRPREGKEPLKRLASKAFGTCVRRQDKYQEGHVLKLRLGGKLERSVGEEGCHARKACSQALGGCHARKAFARRLARHI</sequence>
<dbReference type="EMBL" id="CM002922">
    <property type="protein sequence ID" value="KGN66918.1"/>
    <property type="molecule type" value="Genomic_DNA"/>
</dbReference>
<evidence type="ECO:0000313" key="1">
    <source>
        <dbReference type="EMBL" id="KGN66918.1"/>
    </source>
</evidence>
<accession>A0A0A0LYS7</accession>
<organism evidence="1 2">
    <name type="scientific">Cucumis sativus</name>
    <name type="common">Cucumber</name>
    <dbReference type="NCBI Taxonomy" id="3659"/>
    <lineage>
        <taxon>Eukaryota</taxon>
        <taxon>Viridiplantae</taxon>
        <taxon>Streptophyta</taxon>
        <taxon>Embryophyta</taxon>
        <taxon>Tracheophyta</taxon>
        <taxon>Spermatophyta</taxon>
        <taxon>Magnoliopsida</taxon>
        <taxon>eudicotyledons</taxon>
        <taxon>Gunneridae</taxon>
        <taxon>Pentapetalae</taxon>
        <taxon>rosids</taxon>
        <taxon>fabids</taxon>
        <taxon>Cucurbitales</taxon>
        <taxon>Cucurbitaceae</taxon>
        <taxon>Benincaseae</taxon>
        <taxon>Cucumis</taxon>
    </lineage>
</organism>
<name>A0A0A0LYS7_CUCSA</name>
<reference evidence="1 2" key="4">
    <citation type="journal article" date="2011" name="BMC Genomics">
        <title>RNA-Seq improves annotation of protein-coding genes in the cucumber genome.</title>
        <authorList>
            <person name="Li Z."/>
            <person name="Zhang Z."/>
            <person name="Yan P."/>
            <person name="Huang S."/>
            <person name="Fei Z."/>
            <person name="Lin K."/>
        </authorList>
    </citation>
    <scope>NUCLEOTIDE SEQUENCE [LARGE SCALE GENOMIC DNA]</scope>
    <source>
        <strain evidence="2">cv. 9930</strain>
    </source>
</reference>
<keyword evidence="2" id="KW-1185">Reference proteome</keyword>
<reference evidence="1 2" key="2">
    <citation type="journal article" date="2009" name="PLoS ONE">
        <title>An integrated genetic and cytogenetic map of the cucumber genome.</title>
        <authorList>
            <person name="Ren Y."/>
            <person name="Zhang Z."/>
            <person name="Liu J."/>
            <person name="Staub J.E."/>
            <person name="Han Y."/>
            <person name="Cheng Z."/>
            <person name="Li X."/>
            <person name="Lu J."/>
            <person name="Miao H."/>
            <person name="Kang H."/>
            <person name="Xie B."/>
            <person name="Gu X."/>
            <person name="Wang X."/>
            <person name="Du Y."/>
            <person name="Jin W."/>
            <person name="Huang S."/>
        </authorList>
    </citation>
    <scope>NUCLEOTIDE SEQUENCE [LARGE SCALE GENOMIC DNA]</scope>
    <source>
        <strain evidence="2">cv. 9930</strain>
    </source>
</reference>
<reference evidence="1 2" key="3">
    <citation type="journal article" date="2010" name="BMC Genomics">
        <title>Transcriptome sequencing and comparative analysis of cucumber flowers with different sex types.</title>
        <authorList>
            <person name="Guo S."/>
            <person name="Zheng Y."/>
            <person name="Joung J.G."/>
            <person name="Liu S."/>
            <person name="Zhang Z."/>
            <person name="Crasta O.R."/>
            <person name="Sobral B.W."/>
            <person name="Xu Y."/>
            <person name="Huang S."/>
            <person name="Fei Z."/>
        </authorList>
    </citation>
    <scope>NUCLEOTIDE SEQUENCE [LARGE SCALE GENOMIC DNA]</scope>
    <source>
        <strain evidence="2">cv. 9930</strain>
    </source>
</reference>
<evidence type="ECO:0000313" key="2">
    <source>
        <dbReference type="Proteomes" id="UP000029981"/>
    </source>
</evidence>
<gene>
    <name evidence="1" type="ORF">Csa_1G715240</name>
</gene>
<dbReference type="Proteomes" id="UP000029981">
    <property type="component" value="Chromosome 1"/>
</dbReference>